<dbReference type="Pfam" id="PF02050">
    <property type="entry name" value="FliJ"/>
    <property type="match status" value="1"/>
</dbReference>
<dbReference type="GO" id="GO:0009288">
    <property type="term" value="C:bacterial-type flagellum"/>
    <property type="evidence" value="ECO:0007669"/>
    <property type="project" value="UniProtKB-UniRule"/>
</dbReference>
<keyword evidence="10 11" id="KW-1006">Bacterial flagellum protein export</keyword>
<dbReference type="GO" id="GO:0071973">
    <property type="term" value="P:bacterial-type flagellum-dependent cell motility"/>
    <property type="evidence" value="ECO:0007669"/>
    <property type="project" value="InterPro"/>
</dbReference>
<dbReference type="GO" id="GO:0015031">
    <property type="term" value="P:protein transport"/>
    <property type="evidence" value="ECO:0007669"/>
    <property type="project" value="UniProtKB-UniRule"/>
</dbReference>
<reference evidence="13" key="1">
    <citation type="journal article" date="2010" name="Insect Mol. Biol.">
        <title>The draft genome sequence of Arsenophonus nasoniae, son-killer bacterium of Nasonia vitripennis, reveals genes associated with virulence and symbiosis.</title>
        <authorList>
            <person name="Wilkes T."/>
            <person name="Darby A.C."/>
            <person name="Choi J."/>
            <person name="Colborne J.K."/>
            <person name="Werren J.H."/>
            <person name="Hurst G.D.D."/>
        </authorList>
    </citation>
    <scope>NUCLEOTIDE SEQUENCE</scope>
</reference>
<evidence type="ECO:0000256" key="7">
    <source>
        <dbReference type="ARBA" id="ARBA00022795"/>
    </source>
</evidence>
<dbReference type="PIRSF" id="PIRSF019404">
    <property type="entry name" value="FliJ"/>
    <property type="match status" value="1"/>
</dbReference>
<comment type="function">
    <text evidence="11">Flagellar protein that affects chemotactic events.</text>
</comment>
<reference evidence="15" key="3">
    <citation type="submission" date="2023-04" db="EMBL/GenBank/DDBJ databases">
        <title>Genome dynamics across the evolutionary transition to endosymbiosis.</title>
        <authorList>
            <person name="Siozios S."/>
            <person name="Nadal-Jimenez P."/>
            <person name="Azagi T."/>
            <person name="Sprong H."/>
            <person name="Frost C.L."/>
            <person name="Parratt S.R."/>
            <person name="Taylor G."/>
            <person name="Brettell L."/>
            <person name="Lew K.C."/>
            <person name="Croft L."/>
            <person name="King K.C."/>
            <person name="Brockhurst M.A."/>
            <person name="Hypsa V."/>
            <person name="Novakova E."/>
            <person name="Darby A.C."/>
            <person name="Hurst G.D.D."/>
        </authorList>
    </citation>
    <scope>NUCLEOTIDE SEQUENCE</scope>
    <source>
        <strain evidence="16">ANv_CAN</strain>
        <strain evidence="15">APv</strain>
    </source>
</reference>
<evidence type="ECO:0000256" key="10">
    <source>
        <dbReference type="ARBA" id="ARBA00023225"/>
    </source>
</evidence>
<evidence type="ECO:0000313" key="16">
    <source>
        <dbReference type="EMBL" id="WGM07010.1"/>
    </source>
</evidence>
<name>D2TYF4_9GAMM</name>
<dbReference type="PRINTS" id="PR01004">
    <property type="entry name" value="FLGFLIJ"/>
</dbReference>
<feature type="region of interest" description="Disordered" evidence="12">
    <location>
        <begin position="98"/>
        <end position="146"/>
    </location>
</feature>
<dbReference type="InterPro" id="IPR052570">
    <property type="entry name" value="FliJ"/>
</dbReference>
<keyword evidence="13" id="KW-0966">Cell projection</keyword>
<evidence type="ECO:0000256" key="4">
    <source>
        <dbReference type="ARBA" id="ARBA00022448"/>
    </source>
</evidence>
<dbReference type="PANTHER" id="PTHR38786">
    <property type="entry name" value="FLAGELLAR FLIJ PROTEIN"/>
    <property type="match status" value="1"/>
</dbReference>
<evidence type="ECO:0000256" key="5">
    <source>
        <dbReference type="ARBA" id="ARBA00022475"/>
    </source>
</evidence>
<evidence type="ECO:0000256" key="3">
    <source>
        <dbReference type="ARBA" id="ARBA00020392"/>
    </source>
</evidence>
<reference evidence="14 17" key="2">
    <citation type="submission" date="2019-03" db="EMBL/GenBank/DDBJ databases">
        <title>Long-read sequencing reveals hyperdense prophage content in a complex bacterial symbiont genome.</title>
        <authorList>
            <person name="Frost C.L."/>
            <person name="Siozios S."/>
            <person name="Nadal-Jimenez P."/>
            <person name="Brockhurst M.A."/>
            <person name="King K.C."/>
            <person name="Darby A.C."/>
            <person name="Hurst G.D.D."/>
        </authorList>
    </citation>
    <scope>NUCLEOTIDE SEQUENCE [LARGE SCALE GENOMIC DNA]</scope>
    <source>
        <strain evidence="14 17">FIN</strain>
    </source>
</reference>
<comment type="subcellular location">
    <subcellularLocation>
        <location evidence="1">Cell membrane</location>
        <topology evidence="1">Peripheral membrane protein</topology>
        <orientation evidence="1">Cytoplasmic side</orientation>
    </subcellularLocation>
</comment>
<keyword evidence="13" id="KW-0282">Flagellum</keyword>
<dbReference type="Proteomes" id="UP001177595">
    <property type="component" value="Chromosome"/>
</dbReference>
<dbReference type="KEGG" id="ans:ArsFIN_15290"/>
<dbReference type="PANTHER" id="PTHR38786:SF1">
    <property type="entry name" value="FLAGELLAR FLIJ PROTEIN"/>
    <property type="match status" value="1"/>
</dbReference>
<dbReference type="GO" id="GO:0044781">
    <property type="term" value="P:bacterial-type flagellum organization"/>
    <property type="evidence" value="ECO:0007669"/>
    <property type="project" value="UniProtKB-KW"/>
</dbReference>
<evidence type="ECO:0000256" key="11">
    <source>
        <dbReference type="PIRNR" id="PIRNR019404"/>
    </source>
</evidence>
<dbReference type="EMBL" id="CP123504">
    <property type="protein sequence ID" value="WGM02737.1"/>
    <property type="molecule type" value="Genomic_DNA"/>
</dbReference>
<dbReference type="NCBIfam" id="TIGR02473">
    <property type="entry name" value="flagell_FliJ"/>
    <property type="match status" value="1"/>
</dbReference>
<evidence type="ECO:0000256" key="2">
    <source>
        <dbReference type="ARBA" id="ARBA00010004"/>
    </source>
</evidence>
<dbReference type="EMBL" id="FN545182">
    <property type="protein sequence ID" value="CBA72441.1"/>
    <property type="molecule type" value="Genomic_DNA"/>
</dbReference>
<evidence type="ECO:0000313" key="18">
    <source>
        <dbReference type="Proteomes" id="UP001177592"/>
    </source>
</evidence>
<evidence type="ECO:0000313" key="17">
    <source>
        <dbReference type="Proteomes" id="UP000295134"/>
    </source>
</evidence>
<evidence type="ECO:0000256" key="9">
    <source>
        <dbReference type="ARBA" id="ARBA00023136"/>
    </source>
</evidence>
<keyword evidence="5 11" id="KW-1003">Cell membrane</keyword>
<accession>D2TYF4</accession>
<evidence type="ECO:0000256" key="1">
    <source>
        <dbReference type="ARBA" id="ARBA00004413"/>
    </source>
</evidence>
<keyword evidence="6 11" id="KW-0145">Chemotaxis</keyword>
<evidence type="ECO:0000256" key="6">
    <source>
        <dbReference type="ARBA" id="ARBA00022500"/>
    </source>
</evidence>
<dbReference type="GO" id="GO:0003774">
    <property type="term" value="F:cytoskeletal motor activity"/>
    <property type="evidence" value="ECO:0007669"/>
    <property type="project" value="UniProtKB-UniRule"/>
</dbReference>
<dbReference type="Gene3D" id="1.10.287.1700">
    <property type="match status" value="1"/>
</dbReference>
<dbReference type="EMBL" id="CP038613">
    <property type="protein sequence ID" value="QBY42965.1"/>
    <property type="molecule type" value="Genomic_DNA"/>
</dbReference>
<evidence type="ECO:0000313" key="15">
    <source>
        <dbReference type="EMBL" id="WGM02737.1"/>
    </source>
</evidence>
<dbReference type="Proteomes" id="UP001177592">
    <property type="component" value="Chromosome"/>
</dbReference>
<dbReference type="GO" id="GO:0006935">
    <property type="term" value="P:chemotaxis"/>
    <property type="evidence" value="ECO:0007669"/>
    <property type="project" value="UniProtKB-UniRule"/>
</dbReference>
<evidence type="ECO:0000256" key="12">
    <source>
        <dbReference type="SAM" id="MobiDB-lite"/>
    </source>
</evidence>
<dbReference type="EMBL" id="CP123523">
    <property type="protein sequence ID" value="WGM07010.1"/>
    <property type="molecule type" value="Genomic_DNA"/>
</dbReference>
<dbReference type="GO" id="GO:0005886">
    <property type="term" value="C:plasma membrane"/>
    <property type="evidence" value="ECO:0007669"/>
    <property type="project" value="UniProtKB-SubCell"/>
</dbReference>
<keyword evidence="4 11" id="KW-0813">Transport</keyword>
<keyword evidence="7 11" id="KW-1005">Bacterial flagellum biogenesis</keyword>
<protein>
    <recommendedName>
        <fullName evidence="3 11">Flagellar FliJ protein</fullName>
    </recommendedName>
</protein>
<comment type="similarity">
    <text evidence="2 11">Belongs to the FliJ family.</text>
</comment>
<feature type="compositionally biased region" description="Basic and acidic residues" evidence="12">
    <location>
        <begin position="127"/>
        <end position="138"/>
    </location>
</feature>
<dbReference type="Proteomes" id="UP000295134">
    <property type="component" value="Chromosome"/>
</dbReference>
<feature type="compositionally biased region" description="Polar residues" evidence="12">
    <location>
        <begin position="98"/>
        <end position="115"/>
    </location>
</feature>
<keyword evidence="8 11" id="KW-0653">Protein transport</keyword>
<proteinExistence type="inferred from homology"/>
<dbReference type="RefSeq" id="WP_026822113.1">
    <property type="nucleotide sequence ID" value="NZ_CP038613.1"/>
</dbReference>
<dbReference type="GeneID" id="96876692"/>
<evidence type="ECO:0000313" key="14">
    <source>
        <dbReference type="EMBL" id="QBY42965.1"/>
    </source>
</evidence>
<keyword evidence="13" id="KW-0969">Cilium</keyword>
<dbReference type="InterPro" id="IPR053716">
    <property type="entry name" value="Flag_assembly_chemotaxis_eff"/>
</dbReference>
<evidence type="ECO:0000313" key="13">
    <source>
        <dbReference type="EMBL" id="CBA72441.1"/>
    </source>
</evidence>
<dbReference type="InterPro" id="IPR018006">
    <property type="entry name" value="Flag_FliJ_proteobac"/>
</dbReference>
<organism evidence="13">
    <name type="scientific">Arsenophonus nasoniae</name>
    <name type="common">son-killer infecting Nasonia vitripennis</name>
    <dbReference type="NCBI Taxonomy" id="638"/>
    <lineage>
        <taxon>Bacteria</taxon>
        <taxon>Pseudomonadati</taxon>
        <taxon>Pseudomonadota</taxon>
        <taxon>Gammaproteobacteria</taxon>
        <taxon>Enterobacterales</taxon>
        <taxon>Morganellaceae</taxon>
        <taxon>Arsenophonus</taxon>
    </lineage>
</organism>
<gene>
    <name evidence="13" type="primary">fliJ</name>
    <name evidence="13" type="ORF">ARN_11730</name>
    <name evidence="14" type="ORF">ArsFIN_15290</name>
    <name evidence="15" type="ORF">QE210_06600</name>
    <name evidence="16" type="ORF">QE258_07015</name>
</gene>
<evidence type="ECO:0000256" key="8">
    <source>
        <dbReference type="ARBA" id="ARBA00022927"/>
    </source>
</evidence>
<keyword evidence="18" id="KW-1185">Reference proteome</keyword>
<sequence length="146" mass="17443">MKATNSFTLLRDLSHKDSNQAAIQLSHIRHQHQQMQQQLTQLLQYQDEYRQQLNSMLHQGTSCAILQNYQQFLLTLEQAITQHQQHLVEWQQRETSAEKNWQGKQQKTNAFSKLQQRSERLQKKRADRLEQKQMDEMAQRAVLRTS</sequence>
<keyword evidence="9 11" id="KW-0472">Membrane</keyword>
<dbReference type="AlphaFoldDB" id="D2TYF4"/>
<dbReference type="InterPro" id="IPR012823">
    <property type="entry name" value="Flagell_FliJ"/>
</dbReference>